<protein>
    <submittedName>
        <fullName evidence="1">Uncharacterized protein</fullName>
    </submittedName>
</protein>
<proteinExistence type="predicted"/>
<sequence>MKKLTCRKCGGTLFKFKKNDSRIKCFKCNSNIMISDFNDKNISNINHITISWKDSTN</sequence>
<gene>
    <name evidence="1" type="ORF">SAMN02745912_03471</name>
</gene>
<keyword evidence="2" id="KW-1185">Reference proteome</keyword>
<organism evidence="1 2">
    <name type="scientific">Paramaledivibacter caminithermalis (strain DSM 15212 / CIP 107654 / DViRD3)</name>
    <name type="common">Clostridium caminithermale</name>
    <dbReference type="NCBI Taxonomy" id="1121301"/>
    <lineage>
        <taxon>Bacteria</taxon>
        <taxon>Bacillati</taxon>
        <taxon>Bacillota</taxon>
        <taxon>Clostridia</taxon>
        <taxon>Peptostreptococcales</taxon>
        <taxon>Caminicellaceae</taxon>
        <taxon>Paramaledivibacter</taxon>
    </lineage>
</organism>
<dbReference type="EMBL" id="FRAG01000073">
    <property type="protein sequence ID" value="SHK49459.1"/>
    <property type="molecule type" value="Genomic_DNA"/>
</dbReference>
<evidence type="ECO:0000313" key="2">
    <source>
        <dbReference type="Proteomes" id="UP000184465"/>
    </source>
</evidence>
<name>A0A1M6SXR6_PARC5</name>
<dbReference type="AlphaFoldDB" id="A0A1M6SXR6"/>
<reference evidence="1 2" key="1">
    <citation type="submission" date="2016-11" db="EMBL/GenBank/DDBJ databases">
        <authorList>
            <person name="Jaros S."/>
            <person name="Januszkiewicz K."/>
            <person name="Wedrychowicz H."/>
        </authorList>
    </citation>
    <scope>NUCLEOTIDE SEQUENCE [LARGE SCALE GENOMIC DNA]</scope>
    <source>
        <strain evidence="1 2">DSM 15212</strain>
    </source>
</reference>
<dbReference type="RefSeq" id="WP_165613127.1">
    <property type="nucleotide sequence ID" value="NZ_FRAG01000073.1"/>
</dbReference>
<dbReference type="Proteomes" id="UP000184465">
    <property type="component" value="Unassembled WGS sequence"/>
</dbReference>
<evidence type="ECO:0000313" key="1">
    <source>
        <dbReference type="EMBL" id="SHK49459.1"/>
    </source>
</evidence>
<accession>A0A1M6SXR6</accession>